<dbReference type="Gene3D" id="3.40.50.300">
    <property type="entry name" value="P-loop containing nucleotide triphosphate hydrolases"/>
    <property type="match status" value="1"/>
</dbReference>
<reference evidence="9 10" key="1">
    <citation type="submission" date="2024-03" db="EMBL/GenBank/DDBJ databases">
        <title>Novel species of the genus Variovorax.</title>
        <authorList>
            <person name="Liu Q."/>
            <person name="Xin Y.-H."/>
        </authorList>
    </citation>
    <scope>NUCLEOTIDE SEQUENCE [LARGE SCALE GENOMIC DNA]</scope>
    <source>
        <strain evidence="9 10">KACC 18501</strain>
    </source>
</reference>
<keyword evidence="5" id="KW-0547">Nucleotide-binding</keyword>
<sequence length="345" mass="37402">MNLLEIQDLHVEFPTQGGIMHAVDGVSLRVDEGEVLGIVGESGSGKSVTMMALMGLIGSPGKVRAQHLRFAGQDLLGLSDRARRKLVGKDVAMIFQEPTTSLNPCFTIGFQIVETLRLHLNLDKREAGKRAIELLEQVGIPAPASRINSFPHQLSGGMNQRVMIAMAIACNPRLLIADEPTTALDVTIQAQILDLLRGLQKERGMALVLITHNMGVVADMAQRVAVMYAGQVVEQQRVDRLFARPQHPYTEALLAALPERAAPEERLATIAGVVPGVHDRPAGCLFAPRCSYATAHSRAVRPELRPIAGSEAREDGEVRCHYALGDPDRAVLIQRDGPQPVEALP</sequence>
<dbReference type="Proteomes" id="UP001363010">
    <property type="component" value="Unassembled WGS sequence"/>
</dbReference>
<dbReference type="RefSeq" id="WP_340367256.1">
    <property type="nucleotide sequence ID" value="NZ_JBBKZV010000031.1"/>
</dbReference>
<keyword evidence="6 9" id="KW-0067">ATP-binding</keyword>
<evidence type="ECO:0000259" key="8">
    <source>
        <dbReference type="PROSITE" id="PS50893"/>
    </source>
</evidence>
<evidence type="ECO:0000256" key="5">
    <source>
        <dbReference type="ARBA" id="ARBA00022741"/>
    </source>
</evidence>
<evidence type="ECO:0000313" key="9">
    <source>
        <dbReference type="EMBL" id="MEJ8826217.1"/>
    </source>
</evidence>
<dbReference type="SMART" id="SM00382">
    <property type="entry name" value="AAA"/>
    <property type="match status" value="1"/>
</dbReference>
<keyword evidence="4" id="KW-1003">Cell membrane</keyword>
<name>A0ABU8W844_9BURK</name>
<dbReference type="SUPFAM" id="SSF52540">
    <property type="entry name" value="P-loop containing nucleoside triphosphate hydrolases"/>
    <property type="match status" value="1"/>
</dbReference>
<evidence type="ECO:0000256" key="6">
    <source>
        <dbReference type="ARBA" id="ARBA00022840"/>
    </source>
</evidence>
<gene>
    <name evidence="9" type="ORF">WKW80_30055</name>
</gene>
<dbReference type="CDD" id="cd03257">
    <property type="entry name" value="ABC_NikE_OppD_transporters"/>
    <property type="match status" value="1"/>
</dbReference>
<dbReference type="InterPro" id="IPR027417">
    <property type="entry name" value="P-loop_NTPase"/>
</dbReference>
<evidence type="ECO:0000256" key="1">
    <source>
        <dbReference type="ARBA" id="ARBA00004417"/>
    </source>
</evidence>
<accession>A0ABU8W844</accession>
<protein>
    <submittedName>
        <fullName evidence="9">ABC transporter ATP-binding protein</fullName>
    </submittedName>
</protein>
<evidence type="ECO:0000313" key="10">
    <source>
        <dbReference type="Proteomes" id="UP001363010"/>
    </source>
</evidence>
<dbReference type="PANTHER" id="PTHR43297">
    <property type="entry name" value="OLIGOPEPTIDE TRANSPORT ATP-BINDING PROTEIN APPD"/>
    <property type="match status" value="1"/>
</dbReference>
<comment type="caution">
    <text evidence="9">The sequence shown here is derived from an EMBL/GenBank/DDBJ whole genome shotgun (WGS) entry which is preliminary data.</text>
</comment>
<dbReference type="PANTHER" id="PTHR43297:SF2">
    <property type="entry name" value="DIPEPTIDE TRANSPORT ATP-BINDING PROTEIN DPPD"/>
    <property type="match status" value="1"/>
</dbReference>
<dbReference type="InterPro" id="IPR013563">
    <property type="entry name" value="Oligopep_ABC_C"/>
</dbReference>
<dbReference type="NCBIfam" id="TIGR01727">
    <property type="entry name" value="oligo_HPY"/>
    <property type="match status" value="1"/>
</dbReference>
<dbReference type="InterPro" id="IPR050388">
    <property type="entry name" value="ABC_Ni/Peptide_Import"/>
</dbReference>
<keyword evidence="10" id="KW-1185">Reference proteome</keyword>
<dbReference type="Pfam" id="PF08352">
    <property type="entry name" value="oligo_HPY"/>
    <property type="match status" value="1"/>
</dbReference>
<evidence type="ECO:0000256" key="3">
    <source>
        <dbReference type="ARBA" id="ARBA00022448"/>
    </source>
</evidence>
<proteinExistence type="inferred from homology"/>
<comment type="subcellular location">
    <subcellularLocation>
        <location evidence="1">Cell inner membrane</location>
        <topology evidence="1">Peripheral membrane protein</topology>
    </subcellularLocation>
</comment>
<evidence type="ECO:0000256" key="2">
    <source>
        <dbReference type="ARBA" id="ARBA00005417"/>
    </source>
</evidence>
<dbReference type="InterPro" id="IPR003439">
    <property type="entry name" value="ABC_transporter-like_ATP-bd"/>
</dbReference>
<feature type="domain" description="ABC transporter" evidence="8">
    <location>
        <begin position="4"/>
        <end position="254"/>
    </location>
</feature>
<evidence type="ECO:0000256" key="4">
    <source>
        <dbReference type="ARBA" id="ARBA00022475"/>
    </source>
</evidence>
<keyword evidence="3" id="KW-0813">Transport</keyword>
<dbReference type="EMBL" id="JBBKZV010000031">
    <property type="protein sequence ID" value="MEJ8826217.1"/>
    <property type="molecule type" value="Genomic_DNA"/>
</dbReference>
<dbReference type="GO" id="GO:0005524">
    <property type="term" value="F:ATP binding"/>
    <property type="evidence" value="ECO:0007669"/>
    <property type="project" value="UniProtKB-KW"/>
</dbReference>
<dbReference type="PROSITE" id="PS50893">
    <property type="entry name" value="ABC_TRANSPORTER_2"/>
    <property type="match status" value="1"/>
</dbReference>
<evidence type="ECO:0000256" key="7">
    <source>
        <dbReference type="ARBA" id="ARBA00023136"/>
    </source>
</evidence>
<organism evidence="9 10">
    <name type="scientific">Variovorax humicola</name>
    <dbReference type="NCBI Taxonomy" id="1769758"/>
    <lineage>
        <taxon>Bacteria</taxon>
        <taxon>Pseudomonadati</taxon>
        <taxon>Pseudomonadota</taxon>
        <taxon>Betaproteobacteria</taxon>
        <taxon>Burkholderiales</taxon>
        <taxon>Comamonadaceae</taxon>
        <taxon>Variovorax</taxon>
    </lineage>
</organism>
<dbReference type="Pfam" id="PF00005">
    <property type="entry name" value="ABC_tran"/>
    <property type="match status" value="1"/>
</dbReference>
<dbReference type="InterPro" id="IPR003593">
    <property type="entry name" value="AAA+_ATPase"/>
</dbReference>
<keyword evidence="7" id="KW-0472">Membrane</keyword>
<comment type="similarity">
    <text evidence="2">Belongs to the ABC transporter superfamily.</text>
</comment>